<dbReference type="AlphaFoldDB" id="A0A4Y8ULM6"/>
<dbReference type="Proteomes" id="UP000298133">
    <property type="component" value="Unassembled WGS sequence"/>
</dbReference>
<comment type="catalytic activity">
    <reaction evidence="3">
        <text>carboxy-S-adenosyl-L-methionine + 5-hydroxyuridine(34) in tRNA = 5-carboxymethoxyuridine(34) in tRNA + S-adenosyl-L-homocysteine + H(+)</text>
        <dbReference type="Rhea" id="RHEA:52848"/>
        <dbReference type="Rhea" id="RHEA-COMP:13381"/>
        <dbReference type="Rhea" id="RHEA-COMP:13383"/>
        <dbReference type="ChEBI" id="CHEBI:15378"/>
        <dbReference type="ChEBI" id="CHEBI:57856"/>
        <dbReference type="ChEBI" id="CHEBI:134278"/>
        <dbReference type="ChEBI" id="CHEBI:136877"/>
        <dbReference type="ChEBI" id="CHEBI:136879"/>
    </reaction>
</comment>
<dbReference type="NCBIfam" id="TIGR00452">
    <property type="entry name" value="tRNA 5-methoxyuridine(34)/uridine 5-oxyacetic acid(34) synthase CmoB"/>
    <property type="match status" value="1"/>
</dbReference>
<evidence type="ECO:0000256" key="3">
    <source>
        <dbReference type="HAMAP-Rule" id="MF_01590"/>
    </source>
</evidence>
<organism evidence="4 5">
    <name type="scientific">Gammaproteobacteria bacterium LSUCC0057</name>
    <dbReference type="NCBI Taxonomy" id="2559237"/>
    <lineage>
        <taxon>Bacteria</taxon>
        <taxon>Pseudomonadati</taxon>
        <taxon>Pseudomonadota</taxon>
        <taxon>Gammaproteobacteria</taxon>
        <taxon>Cellvibrionales</taxon>
        <taxon>Porticoccaceae</taxon>
        <taxon>SAR92 clade</taxon>
    </lineage>
</organism>
<dbReference type="Gene3D" id="3.40.50.150">
    <property type="entry name" value="Vaccinia Virus protein VP39"/>
    <property type="match status" value="1"/>
</dbReference>
<dbReference type="OrthoDB" id="9773188at2"/>
<dbReference type="Pfam" id="PF08003">
    <property type="entry name" value="Methyltransf_9"/>
    <property type="match status" value="1"/>
</dbReference>
<comment type="caution">
    <text evidence="3">Lacks conserved residue(s) required for the propagation of feature annotation.</text>
</comment>
<dbReference type="PANTHER" id="PTHR43464:SF95">
    <property type="entry name" value="TRNA U34 CARBOXYMETHYLTRANSFERASE"/>
    <property type="match status" value="1"/>
</dbReference>
<gene>
    <name evidence="3 4" type="primary">cmoB</name>
    <name evidence="4" type="ORF">E3W66_04710</name>
</gene>
<evidence type="ECO:0000256" key="1">
    <source>
        <dbReference type="ARBA" id="ARBA00022679"/>
    </source>
</evidence>
<dbReference type="SUPFAM" id="SSF53335">
    <property type="entry name" value="S-adenosyl-L-methionine-dependent methyltransferases"/>
    <property type="match status" value="1"/>
</dbReference>
<dbReference type="EMBL" id="SPIA01000001">
    <property type="protein sequence ID" value="TFH69378.1"/>
    <property type="molecule type" value="Genomic_DNA"/>
</dbReference>
<feature type="binding site" evidence="3">
    <location>
        <position position="220"/>
    </location>
    <ligand>
        <name>carboxy-S-adenosyl-L-methionine</name>
        <dbReference type="ChEBI" id="CHEBI:134278"/>
    </ligand>
</feature>
<dbReference type="InterPro" id="IPR010017">
    <property type="entry name" value="CmoB"/>
</dbReference>
<keyword evidence="5" id="KW-1185">Reference proteome</keyword>
<dbReference type="NCBIfam" id="NF011650">
    <property type="entry name" value="PRK15068.1"/>
    <property type="match status" value="1"/>
</dbReference>
<feature type="binding site" evidence="3">
    <location>
        <begin position="200"/>
        <end position="201"/>
    </location>
    <ligand>
        <name>carboxy-S-adenosyl-L-methionine</name>
        <dbReference type="ChEBI" id="CHEBI:134278"/>
    </ligand>
</feature>
<accession>A0A4Y8ULM6</accession>
<dbReference type="GO" id="GO:0016765">
    <property type="term" value="F:transferase activity, transferring alkyl or aryl (other than methyl) groups"/>
    <property type="evidence" value="ECO:0007669"/>
    <property type="project" value="UniProtKB-UniRule"/>
</dbReference>
<dbReference type="EC" id="2.5.1.-" evidence="3"/>
<reference evidence="4 5" key="1">
    <citation type="submission" date="2019-03" db="EMBL/GenBank/DDBJ databases">
        <title>Draft genome of Gammaproteobacteria bacterium LSUCC0057, a member of the SAR92 clade.</title>
        <authorList>
            <person name="Lanclos V.C."/>
            <person name="Doiron C."/>
            <person name="Henson M.W."/>
            <person name="Thrash J.C."/>
        </authorList>
    </citation>
    <scope>NUCLEOTIDE SEQUENCE [LARGE SCALE GENOMIC DNA]</scope>
    <source>
        <strain evidence="4 5">LSUCC0057</strain>
    </source>
</reference>
<protein>
    <recommendedName>
        <fullName evidence="3">tRNA U34 carboxymethyltransferase</fullName>
        <ecNumber evidence="3">2.5.1.-</ecNumber>
    </recommendedName>
</protein>
<comment type="subunit">
    <text evidence="3">Homotetramer.</text>
</comment>
<name>A0A4Y8ULM6_9GAMM</name>
<evidence type="ECO:0000256" key="2">
    <source>
        <dbReference type="ARBA" id="ARBA00022694"/>
    </source>
</evidence>
<evidence type="ECO:0000313" key="5">
    <source>
        <dbReference type="Proteomes" id="UP000298133"/>
    </source>
</evidence>
<dbReference type="HAMAP" id="MF_01590">
    <property type="entry name" value="tRNA_carboxymethyltr_CmoB"/>
    <property type="match status" value="1"/>
</dbReference>
<comment type="caution">
    <text evidence="4">The sequence shown here is derived from an EMBL/GenBank/DDBJ whole genome shotgun (WGS) entry which is preliminary data.</text>
</comment>
<dbReference type="PANTHER" id="PTHR43464">
    <property type="entry name" value="METHYLTRANSFERASE"/>
    <property type="match status" value="1"/>
</dbReference>
<feature type="binding site" evidence="3">
    <location>
        <position position="149"/>
    </location>
    <ligand>
        <name>carboxy-S-adenosyl-L-methionine</name>
        <dbReference type="ChEBI" id="CHEBI:134278"/>
    </ligand>
</feature>
<feature type="binding site" evidence="3">
    <location>
        <position position="129"/>
    </location>
    <ligand>
        <name>carboxy-S-adenosyl-L-methionine</name>
        <dbReference type="ChEBI" id="CHEBI:134278"/>
    </ligand>
</feature>
<feature type="binding site" evidence="3">
    <location>
        <position position="110"/>
    </location>
    <ligand>
        <name>carboxy-S-adenosyl-L-methionine</name>
        <dbReference type="ChEBI" id="CHEBI:134278"/>
    </ligand>
</feature>
<feature type="binding site" evidence="3">
    <location>
        <position position="335"/>
    </location>
    <ligand>
        <name>carboxy-S-adenosyl-L-methionine</name>
        <dbReference type="ChEBI" id="CHEBI:134278"/>
    </ligand>
</feature>
<dbReference type="InterPro" id="IPR027555">
    <property type="entry name" value="Mo5U34_MeTrfas-like"/>
</dbReference>
<sequence length="343" mass="38256">MAPWRAALADGEFADTAIDYAPLLAALAGSGNAALRQWAEQLPILIKQRINTARWGDLDSWLNALRQLPDIDPIAVELGSCVAIGDPALLDKARRETLRKTLMALHPWRKGPFELFGLTIDTEWRSDWKWQRLIAAIEPLQGRRVLDVGCGSGYHCWRMLGAGAQRVVGIDPAVKFVCQFYALKHFLAAQLPVDVLPLGIEQLAPDSRAFDTVFSMGILYHRRSPMDHLRELRAQLRSGGQLVLETLVIDGELGQLLVPEGRYAKMPNVWFIPTVATLLSWLRKCGFRQVQCIDQSATSRAEQRTTEWMQFESLSDFLDPSDASRTVEGHPAPLRAIVTAIAP</sequence>
<dbReference type="GO" id="GO:0002098">
    <property type="term" value="P:tRNA wobble uridine modification"/>
    <property type="evidence" value="ECO:0007669"/>
    <property type="project" value="InterPro"/>
</dbReference>
<dbReference type="CDD" id="cd02440">
    <property type="entry name" value="AdoMet_MTases"/>
    <property type="match status" value="1"/>
</dbReference>
<evidence type="ECO:0000313" key="4">
    <source>
        <dbReference type="EMBL" id="TFH69378.1"/>
    </source>
</evidence>
<comment type="function">
    <text evidence="3">Catalyzes carboxymethyl transfer from carboxy-S-adenosyl-L-methionine (Cx-SAM) to 5-hydroxyuridine (ho5U) to form 5-carboxymethoxyuridine (cmo5U) at position 34 in tRNAs.</text>
</comment>
<keyword evidence="1 3" id="KW-0808">Transferase</keyword>
<proteinExistence type="inferred from homology"/>
<feature type="binding site" evidence="3">
    <location>
        <position position="124"/>
    </location>
    <ligand>
        <name>carboxy-S-adenosyl-L-methionine</name>
        <dbReference type="ChEBI" id="CHEBI:134278"/>
    </ligand>
</feature>
<dbReference type="GO" id="GO:0008168">
    <property type="term" value="F:methyltransferase activity"/>
    <property type="evidence" value="ECO:0007669"/>
    <property type="project" value="TreeGrafter"/>
</dbReference>
<feature type="binding site" evidence="3">
    <location>
        <position position="216"/>
    </location>
    <ligand>
        <name>carboxy-S-adenosyl-L-methionine</name>
        <dbReference type="ChEBI" id="CHEBI:134278"/>
    </ligand>
</feature>
<comment type="similarity">
    <text evidence="3">Belongs to the class I-like SAM-binding methyltransferase superfamily. CmoB family.</text>
</comment>
<keyword evidence="2 3" id="KW-0819">tRNA processing</keyword>
<dbReference type="InterPro" id="IPR029063">
    <property type="entry name" value="SAM-dependent_MTases_sf"/>
</dbReference>